<dbReference type="AlphaFoldDB" id="F9W5I2"/>
<reference evidence="3" key="1">
    <citation type="submission" date="2011-07" db="EMBL/GenBank/DDBJ databases">
        <title>Divergent evolution of antigenic variation in African trypanosomes.</title>
        <authorList>
            <person name="Jackson A.P."/>
            <person name="Berry A."/>
            <person name="Allison H.C."/>
            <person name="Burton P."/>
            <person name="Anderson J."/>
            <person name="Aslett M."/>
            <person name="Brown R."/>
            <person name="Corton N."/>
            <person name="Harris D."/>
            <person name="Hauser H."/>
            <person name="Gamble J."/>
            <person name="Gilderthorp R."/>
            <person name="McQuillan J."/>
            <person name="Quail M.A."/>
            <person name="Sanders M."/>
            <person name="Van Tonder A."/>
            <person name="Ginger M.L."/>
            <person name="Donelson J.E."/>
            <person name="Field M.C."/>
            <person name="Barry J.D."/>
            <person name="Berriman M."/>
            <person name="Hertz-Fowler C."/>
        </authorList>
    </citation>
    <scope>NUCLEOTIDE SEQUENCE [LARGE SCALE GENOMIC DNA]</scope>
    <source>
        <strain evidence="3">IL3000</strain>
    </source>
</reference>
<protein>
    <submittedName>
        <fullName evidence="2">WGS project CAEQ00000000 data, annotated contig 1328</fullName>
    </submittedName>
</protein>
<keyword evidence="1" id="KW-1133">Transmembrane helix</keyword>
<gene>
    <name evidence="2" type="ORF">TCIL3000_0_33150</name>
</gene>
<dbReference type="InterPro" id="IPR009072">
    <property type="entry name" value="Histone-fold"/>
</dbReference>
<feature type="transmembrane region" description="Helical" evidence="1">
    <location>
        <begin position="15"/>
        <end position="33"/>
    </location>
</feature>
<dbReference type="EMBL" id="CAEQ01000716">
    <property type="protein sequence ID" value="CCD12434.1"/>
    <property type="molecule type" value="Genomic_DNA"/>
</dbReference>
<dbReference type="SUPFAM" id="SSF47113">
    <property type="entry name" value="Histone-fold"/>
    <property type="match status" value="1"/>
</dbReference>
<evidence type="ECO:0000256" key="1">
    <source>
        <dbReference type="SAM" id="Phobius"/>
    </source>
</evidence>
<dbReference type="Proteomes" id="UP000000702">
    <property type="component" value="Unassembled WGS sequence"/>
</dbReference>
<dbReference type="CDD" id="cd22928">
    <property type="entry name" value="HFD_POLE3_DPB4"/>
    <property type="match status" value="1"/>
</dbReference>
<organism evidence="2 3">
    <name type="scientific">Trypanosoma congolense (strain IL3000)</name>
    <dbReference type="NCBI Taxonomy" id="1068625"/>
    <lineage>
        <taxon>Eukaryota</taxon>
        <taxon>Discoba</taxon>
        <taxon>Euglenozoa</taxon>
        <taxon>Kinetoplastea</taxon>
        <taxon>Metakinetoplastina</taxon>
        <taxon>Trypanosomatida</taxon>
        <taxon>Trypanosomatidae</taxon>
        <taxon>Trypanosoma</taxon>
        <taxon>Nannomonas</taxon>
    </lineage>
</organism>
<evidence type="ECO:0000313" key="2">
    <source>
        <dbReference type="EMBL" id="CCD12434.1"/>
    </source>
</evidence>
<dbReference type="GO" id="GO:0046982">
    <property type="term" value="F:protein heterodimerization activity"/>
    <property type="evidence" value="ECO:0007669"/>
    <property type="project" value="InterPro"/>
</dbReference>
<evidence type="ECO:0000313" key="3">
    <source>
        <dbReference type="Proteomes" id="UP000000702"/>
    </source>
</evidence>
<sequence length="170" mass="18661">MRQIVVELLFSLPQLYIYAYYILIRFFFLFYLPMEVPVKGKRMDVANALADQTGQATAGDADPPASPLPVSVRARSLAAGQVDRIVTAALPDGMHIARDARIAMQKAATVSLLYLSCLADDERRRETRRRVTLTANDIKVALKAGGMGHLAAQLGTGQVKRGRTDTETQL</sequence>
<dbReference type="Gene3D" id="1.10.20.10">
    <property type="entry name" value="Histone, subunit A"/>
    <property type="match status" value="1"/>
</dbReference>
<keyword evidence="1" id="KW-0472">Membrane</keyword>
<keyword evidence="1" id="KW-0812">Transmembrane</keyword>
<comment type="caution">
    <text evidence="2">The sequence shown here is derived from an EMBL/GenBank/DDBJ whole genome shotgun (WGS) entry which is preliminary data.</text>
</comment>
<proteinExistence type="predicted"/>
<dbReference type="VEuPathDB" id="TriTrypDB:TcIL3000_0_33150"/>
<name>F9W5I2_TRYCI</name>
<keyword evidence="3" id="KW-1185">Reference proteome</keyword>
<accession>F9W5I2</accession>
<reference evidence="2 3" key="2">
    <citation type="journal article" date="2012" name="Proc. Natl. Acad. Sci. U.S.A.">
        <title>Antigenic diversity is generated by distinct evolutionary mechanisms in African trypanosome species.</title>
        <authorList>
            <person name="Jackson A.P."/>
            <person name="Berry A."/>
            <person name="Aslett M."/>
            <person name="Allison H.C."/>
            <person name="Burton P."/>
            <person name="Vavrova-Anderson J."/>
            <person name="Brown R."/>
            <person name="Browne H."/>
            <person name="Corton N."/>
            <person name="Hauser H."/>
            <person name="Gamble J."/>
            <person name="Gilderthorp R."/>
            <person name="Marcello L."/>
            <person name="McQuillan J."/>
            <person name="Otto T.D."/>
            <person name="Quail M.A."/>
            <person name="Sanders M.J."/>
            <person name="van Tonder A."/>
            <person name="Ginger M.L."/>
            <person name="Field M.C."/>
            <person name="Barry J.D."/>
            <person name="Hertz-Fowler C."/>
            <person name="Berriman M."/>
        </authorList>
    </citation>
    <scope>NUCLEOTIDE SEQUENCE [LARGE SCALE GENOMIC DNA]</scope>
    <source>
        <strain evidence="2 3">IL3000</strain>
    </source>
</reference>